<dbReference type="Pfam" id="PF10649">
    <property type="entry name" value="DUF2478"/>
    <property type="match status" value="1"/>
</dbReference>
<dbReference type="AlphaFoldDB" id="A0A1W6MTU0"/>
<accession>A0A1W6MTU0</accession>
<name>A0A1W6MTU0_9HYPH</name>
<reference evidence="1 2" key="1">
    <citation type="submission" date="2017-02" db="EMBL/GenBank/DDBJ databases">
        <authorList>
            <person name="Peterson S.W."/>
        </authorList>
    </citation>
    <scope>NUCLEOTIDE SEQUENCE [LARGE SCALE GENOMIC DNA]</scope>
    <source>
        <strain evidence="1 2">S285</strain>
    </source>
</reference>
<proteinExistence type="predicted"/>
<protein>
    <recommendedName>
        <fullName evidence="3">Molybdenum ABC transporter ATP-binding protein</fullName>
    </recommendedName>
</protein>
<gene>
    <name evidence="1" type="ORF">B1812_07275</name>
</gene>
<dbReference type="RefSeq" id="WP_085770997.1">
    <property type="nucleotide sequence ID" value="NZ_AP027149.1"/>
</dbReference>
<dbReference type="EMBL" id="CP019948">
    <property type="protein sequence ID" value="ARN80909.1"/>
    <property type="molecule type" value="Genomic_DNA"/>
</dbReference>
<dbReference type="STRING" id="655015.B1812_07275"/>
<evidence type="ECO:0000313" key="1">
    <source>
        <dbReference type="EMBL" id="ARN80909.1"/>
    </source>
</evidence>
<keyword evidence="2" id="KW-1185">Reference proteome</keyword>
<evidence type="ECO:0008006" key="3">
    <source>
        <dbReference type="Google" id="ProtNLM"/>
    </source>
</evidence>
<dbReference type="OrthoDB" id="5918880at2"/>
<dbReference type="Proteomes" id="UP000193978">
    <property type="component" value="Chromosome"/>
</dbReference>
<dbReference type="InterPro" id="IPR018912">
    <property type="entry name" value="DUF2478"/>
</dbReference>
<evidence type="ECO:0000313" key="2">
    <source>
        <dbReference type="Proteomes" id="UP000193978"/>
    </source>
</evidence>
<dbReference type="KEGG" id="mbry:B1812_07275"/>
<organism evidence="1 2">
    <name type="scientific">Methylocystis bryophila</name>
    <dbReference type="NCBI Taxonomy" id="655015"/>
    <lineage>
        <taxon>Bacteria</taxon>
        <taxon>Pseudomonadati</taxon>
        <taxon>Pseudomonadota</taxon>
        <taxon>Alphaproteobacteria</taxon>
        <taxon>Hyphomicrobiales</taxon>
        <taxon>Methylocystaceae</taxon>
        <taxon>Methylocystis</taxon>
    </lineage>
</organism>
<sequence length="198" mass="21169">MQTDEFAAETPRIAALRGAPSTAMQALLDEFARRRARAGLRVAGVVEDSDCAHDGACKRFRVRDLQSGETISISQDLGRGSTACNIDPAALIHACGRIESAISDGADLVVLSKFGKLEAARSGLADAFRAALGADIPVLTVVSPAAAEEWERFAAPLFQFVDASCDALELWWAKQAPRLGHESEESASLLFQSPERVQ</sequence>